<keyword evidence="3" id="KW-1185">Reference proteome</keyword>
<keyword evidence="1" id="KW-1133">Transmembrane helix</keyword>
<comment type="caution">
    <text evidence="2">The sequence shown here is derived from an EMBL/GenBank/DDBJ whole genome shotgun (WGS) entry which is preliminary data.</text>
</comment>
<dbReference type="EMBL" id="PJZK01000035">
    <property type="protein sequence ID" value="PLR43336.1"/>
    <property type="molecule type" value="Genomic_DNA"/>
</dbReference>
<evidence type="ECO:0000313" key="2">
    <source>
        <dbReference type="EMBL" id="PLR43336.1"/>
    </source>
</evidence>
<reference evidence="2 3" key="1">
    <citation type="submission" date="2017-12" db="EMBL/GenBank/DDBJ databases">
        <title>Characterization of six clinical isolates of Enterochimera gen. nov., a novel genus of the Yersiniaciae family and the three species Enterochimera arupensis sp. nov., Enterochimera coloradensis sp. nov, and Enterochimera californica sp. nov.</title>
        <authorList>
            <person name="Rossi A."/>
            <person name="Fisher M."/>
        </authorList>
    </citation>
    <scope>NUCLEOTIDE SEQUENCE [LARGE SCALE GENOMIC DNA]</scope>
    <source>
        <strain evidence="2 3">2016Iso1</strain>
    </source>
</reference>
<organism evidence="2 3">
    <name type="scientific">Chimaeribacter arupi</name>
    <dbReference type="NCBI Taxonomy" id="2060066"/>
    <lineage>
        <taxon>Bacteria</taxon>
        <taxon>Pseudomonadati</taxon>
        <taxon>Pseudomonadota</taxon>
        <taxon>Gammaproteobacteria</taxon>
        <taxon>Enterobacterales</taxon>
        <taxon>Yersiniaceae</taxon>
        <taxon>Chimaeribacter</taxon>
    </lineage>
</organism>
<keyword evidence="1" id="KW-0472">Membrane</keyword>
<evidence type="ECO:0000313" key="3">
    <source>
        <dbReference type="Proteomes" id="UP000234626"/>
    </source>
</evidence>
<dbReference type="InterPro" id="IPR010351">
    <property type="entry name" value="DUF943"/>
</dbReference>
<feature type="transmembrane region" description="Helical" evidence="1">
    <location>
        <begin position="7"/>
        <end position="24"/>
    </location>
</feature>
<dbReference type="Pfam" id="PF06092">
    <property type="entry name" value="DUF943"/>
    <property type="match status" value="1"/>
</dbReference>
<sequence length="151" mass="17539">MHITYKSFIAVFSTGIIYTGIYLLKPTEIISAHDNHHVLVKSFPIFDKTKIEWWKNNKNVLEEKYNFPRKYSDGSFSIMFWDYGEGYKALPETDQNADLACFDDMKSKAHCIEKKVVLTVTCFDGGKMSFDMNNGHTYLQLTETSELKRVK</sequence>
<dbReference type="Proteomes" id="UP000234626">
    <property type="component" value="Unassembled WGS sequence"/>
</dbReference>
<dbReference type="OrthoDB" id="6521020at2"/>
<protein>
    <recommendedName>
        <fullName evidence="4">DUF943 domain-containing protein</fullName>
    </recommendedName>
</protein>
<gene>
    <name evidence="2" type="ORF">CYR34_20845</name>
</gene>
<evidence type="ECO:0008006" key="4">
    <source>
        <dbReference type="Google" id="ProtNLM"/>
    </source>
</evidence>
<proteinExistence type="predicted"/>
<name>A0A2N5EHF6_9GAMM</name>
<evidence type="ECO:0000256" key="1">
    <source>
        <dbReference type="SAM" id="Phobius"/>
    </source>
</evidence>
<dbReference type="RefSeq" id="WP_101836190.1">
    <property type="nucleotide sequence ID" value="NZ_PJZK01000035.1"/>
</dbReference>
<accession>A0A2N5EHF6</accession>
<dbReference type="AlphaFoldDB" id="A0A2N5EHF6"/>
<keyword evidence="1" id="KW-0812">Transmembrane</keyword>